<dbReference type="InterPro" id="IPR009072">
    <property type="entry name" value="Histone-fold"/>
</dbReference>
<evidence type="ECO:0000313" key="8">
    <source>
        <dbReference type="EMBL" id="KAK4186233.1"/>
    </source>
</evidence>
<feature type="compositionally biased region" description="Low complexity" evidence="7">
    <location>
        <begin position="1"/>
        <end position="37"/>
    </location>
</feature>
<dbReference type="Proteomes" id="UP001302126">
    <property type="component" value="Unassembled WGS sequence"/>
</dbReference>
<dbReference type="AlphaFoldDB" id="A0AAN7AGD5"/>
<dbReference type="GO" id="GO:0071821">
    <property type="term" value="C:FANCM-MHF complex"/>
    <property type="evidence" value="ECO:0007669"/>
    <property type="project" value="TreeGrafter"/>
</dbReference>
<dbReference type="PANTHER" id="PTHR28680:SF1">
    <property type="entry name" value="CENTROMERE PROTEIN X"/>
    <property type="match status" value="1"/>
</dbReference>
<keyword evidence="9" id="KW-1185">Reference proteome</keyword>
<comment type="similarity">
    <text evidence="2">Belongs to the CENP-X/MHF2 family.</text>
</comment>
<dbReference type="GO" id="GO:0051382">
    <property type="term" value="P:kinetochore assembly"/>
    <property type="evidence" value="ECO:0007669"/>
    <property type="project" value="InterPro"/>
</dbReference>
<evidence type="ECO:0000313" key="9">
    <source>
        <dbReference type="Proteomes" id="UP001302126"/>
    </source>
</evidence>
<keyword evidence="3" id="KW-0227">DNA damage</keyword>
<dbReference type="GO" id="GO:0003677">
    <property type="term" value="F:DNA binding"/>
    <property type="evidence" value="ECO:0007669"/>
    <property type="project" value="UniProtKB-KW"/>
</dbReference>
<evidence type="ECO:0000256" key="3">
    <source>
        <dbReference type="ARBA" id="ARBA00022763"/>
    </source>
</evidence>
<dbReference type="Gene3D" id="1.10.20.10">
    <property type="entry name" value="Histone, subunit A"/>
    <property type="match status" value="1"/>
</dbReference>
<evidence type="ECO:0000256" key="1">
    <source>
        <dbReference type="ARBA" id="ARBA00004123"/>
    </source>
</evidence>
<name>A0AAN7AGD5_9PEZI</name>
<evidence type="ECO:0000256" key="6">
    <source>
        <dbReference type="ARBA" id="ARBA00023242"/>
    </source>
</evidence>
<proteinExistence type="inferred from homology"/>
<dbReference type="PANTHER" id="PTHR28680">
    <property type="entry name" value="CENTROMERE PROTEIN X"/>
    <property type="match status" value="1"/>
</dbReference>
<keyword evidence="4" id="KW-0238">DNA-binding</keyword>
<dbReference type="CDD" id="cd22921">
    <property type="entry name" value="HFD_CENP-X"/>
    <property type="match status" value="1"/>
</dbReference>
<dbReference type="Pfam" id="PF09415">
    <property type="entry name" value="CENP-X"/>
    <property type="match status" value="1"/>
</dbReference>
<feature type="region of interest" description="Disordered" evidence="7">
    <location>
        <begin position="1"/>
        <end position="91"/>
    </location>
</feature>
<reference evidence="8" key="1">
    <citation type="journal article" date="2023" name="Mol. Phylogenet. Evol.">
        <title>Genome-scale phylogeny and comparative genomics of the fungal order Sordariales.</title>
        <authorList>
            <person name="Hensen N."/>
            <person name="Bonometti L."/>
            <person name="Westerberg I."/>
            <person name="Brannstrom I.O."/>
            <person name="Guillou S."/>
            <person name="Cros-Aarteil S."/>
            <person name="Calhoun S."/>
            <person name="Haridas S."/>
            <person name="Kuo A."/>
            <person name="Mondo S."/>
            <person name="Pangilinan J."/>
            <person name="Riley R."/>
            <person name="LaButti K."/>
            <person name="Andreopoulos B."/>
            <person name="Lipzen A."/>
            <person name="Chen C."/>
            <person name="Yan M."/>
            <person name="Daum C."/>
            <person name="Ng V."/>
            <person name="Clum A."/>
            <person name="Steindorff A."/>
            <person name="Ohm R.A."/>
            <person name="Martin F."/>
            <person name="Silar P."/>
            <person name="Natvig D.O."/>
            <person name="Lalanne C."/>
            <person name="Gautier V."/>
            <person name="Ament-Velasquez S.L."/>
            <person name="Kruys A."/>
            <person name="Hutchinson M.I."/>
            <person name="Powell A.J."/>
            <person name="Barry K."/>
            <person name="Miller A.N."/>
            <person name="Grigoriev I.V."/>
            <person name="Debuchy R."/>
            <person name="Gladieux P."/>
            <person name="Hiltunen Thoren M."/>
            <person name="Johannesson H."/>
        </authorList>
    </citation>
    <scope>NUCLEOTIDE SEQUENCE</scope>
    <source>
        <strain evidence="8">PSN309</strain>
    </source>
</reference>
<evidence type="ECO:0000256" key="7">
    <source>
        <dbReference type="SAM" id="MobiDB-lite"/>
    </source>
</evidence>
<dbReference type="GO" id="GO:0006281">
    <property type="term" value="P:DNA repair"/>
    <property type="evidence" value="ECO:0007669"/>
    <property type="project" value="UniProtKB-KW"/>
</dbReference>
<evidence type="ECO:0000256" key="5">
    <source>
        <dbReference type="ARBA" id="ARBA00023204"/>
    </source>
</evidence>
<feature type="compositionally biased region" description="Acidic residues" evidence="7">
    <location>
        <begin position="64"/>
        <end position="84"/>
    </location>
</feature>
<dbReference type="GO" id="GO:0000712">
    <property type="term" value="P:resolution of meiotic recombination intermediates"/>
    <property type="evidence" value="ECO:0007669"/>
    <property type="project" value="TreeGrafter"/>
</dbReference>
<dbReference type="InterPro" id="IPR018552">
    <property type="entry name" value="CENP-X"/>
</dbReference>
<dbReference type="GO" id="GO:0046982">
    <property type="term" value="F:protein heterodimerization activity"/>
    <property type="evidence" value="ECO:0007669"/>
    <property type="project" value="InterPro"/>
</dbReference>
<reference evidence="8" key="2">
    <citation type="submission" date="2023-05" db="EMBL/GenBank/DDBJ databases">
        <authorList>
            <consortium name="Lawrence Berkeley National Laboratory"/>
            <person name="Steindorff A."/>
            <person name="Hensen N."/>
            <person name="Bonometti L."/>
            <person name="Westerberg I."/>
            <person name="Brannstrom I.O."/>
            <person name="Guillou S."/>
            <person name="Cros-Aarteil S."/>
            <person name="Calhoun S."/>
            <person name="Haridas S."/>
            <person name="Kuo A."/>
            <person name="Mondo S."/>
            <person name="Pangilinan J."/>
            <person name="Riley R."/>
            <person name="Labutti K."/>
            <person name="Andreopoulos B."/>
            <person name="Lipzen A."/>
            <person name="Chen C."/>
            <person name="Yanf M."/>
            <person name="Daum C."/>
            <person name="Ng V."/>
            <person name="Clum A."/>
            <person name="Ohm R."/>
            <person name="Martin F."/>
            <person name="Silar P."/>
            <person name="Natvig D."/>
            <person name="Lalanne C."/>
            <person name="Gautier V."/>
            <person name="Ament-Velasquez S.L."/>
            <person name="Kruys A."/>
            <person name="Hutchinson M.I."/>
            <person name="Powell A.J."/>
            <person name="Barry K."/>
            <person name="Miller A.N."/>
            <person name="Grigoriev I.V."/>
            <person name="Debuchy R."/>
            <person name="Gladieux P."/>
            <person name="Thoren M.H."/>
            <person name="Johannesson H."/>
        </authorList>
    </citation>
    <scope>NUCLEOTIDE SEQUENCE</scope>
    <source>
        <strain evidence="8">PSN309</strain>
    </source>
</reference>
<dbReference type="GO" id="GO:0031297">
    <property type="term" value="P:replication fork processing"/>
    <property type="evidence" value="ECO:0007669"/>
    <property type="project" value="TreeGrafter"/>
</dbReference>
<keyword evidence="6" id="KW-0539">Nucleus</keyword>
<dbReference type="EMBL" id="MU864428">
    <property type="protein sequence ID" value="KAK4186233.1"/>
    <property type="molecule type" value="Genomic_DNA"/>
</dbReference>
<accession>A0AAN7AGD5</accession>
<keyword evidence="5" id="KW-0234">DNA repair</keyword>
<comment type="caution">
    <text evidence="8">The sequence shown here is derived from an EMBL/GenBank/DDBJ whole genome shotgun (WGS) entry which is preliminary data.</text>
</comment>
<comment type="subcellular location">
    <subcellularLocation>
        <location evidence="1">Nucleus</location>
    </subcellularLocation>
</comment>
<organism evidence="8 9">
    <name type="scientific">Podospora australis</name>
    <dbReference type="NCBI Taxonomy" id="1536484"/>
    <lineage>
        <taxon>Eukaryota</taxon>
        <taxon>Fungi</taxon>
        <taxon>Dikarya</taxon>
        <taxon>Ascomycota</taxon>
        <taxon>Pezizomycotina</taxon>
        <taxon>Sordariomycetes</taxon>
        <taxon>Sordariomycetidae</taxon>
        <taxon>Sordariales</taxon>
        <taxon>Podosporaceae</taxon>
        <taxon>Podospora</taxon>
    </lineage>
</organism>
<evidence type="ECO:0000256" key="4">
    <source>
        <dbReference type="ARBA" id="ARBA00023125"/>
    </source>
</evidence>
<evidence type="ECO:0000256" key="2">
    <source>
        <dbReference type="ARBA" id="ARBA00009359"/>
    </source>
</evidence>
<gene>
    <name evidence="8" type="ORF">QBC35DRAFT_453461</name>
</gene>
<protein>
    <submittedName>
        <fullName evidence="8">CENP-S associating centromere protein X-domain-containing protein</fullName>
    </submittedName>
</protein>
<sequence>MPPKGSGARGRPAAGASKSSAPAKRSAPAKKPATAAREVAMIPADSDDDDRQPQARSNNNRMDLDDDEGGQEEEVEDDEEEEDDREKVPPELITRILHEHFTQEGTRITKDANNAVAVYVDIFVREAIARAANEKREAFLEVDDLEKIAPQLLMDL</sequence>